<gene>
    <name evidence="2" type="ORF">BBN53_03745</name>
    <name evidence="3" type="ORF">ERS370011_00988</name>
</gene>
<dbReference type="AlphaFoldDB" id="A0A0J6F0Q9"/>
<dbReference type="OrthoDB" id="8780603at2"/>
<keyword evidence="5" id="KW-1185">Reference proteome</keyword>
<dbReference type="Proteomes" id="UP000053096">
    <property type="component" value="Unassembled WGS sequence"/>
</dbReference>
<keyword evidence="1" id="KW-0812">Transmembrane</keyword>
<sequence length="62" mass="7057">MDKSKWMAVVVCVGLTAAAYIGSTGLFYTEFRPIRNYDLVAFAGSWLGLIWLLIRDRNKKDD</sequence>
<organism evidence="3 4">
    <name type="scientific">Bordetella pseudohinzii</name>
    <dbReference type="NCBI Taxonomy" id="1331258"/>
    <lineage>
        <taxon>Bacteria</taxon>
        <taxon>Pseudomonadati</taxon>
        <taxon>Pseudomonadota</taxon>
        <taxon>Betaproteobacteria</taxon>
        <taxon>Burkholderiales</taxon>
        <taxon>Alcaligenaceae</taxon>
        <taxon>Bordetella</taxon>
    </lineage>
</organism>
<evidence type="ECO:0000256" key="1">
    <source>
        <dbReference type="SAM" id="Phobius"/>
    </source>
</evidence>
<feature type="transmembrane region" description="Helical" evidence="1">
    <location>
        <begin position="7"/>
        <end position="28"/>
    </location>
</feature>
<dbReference type="Proteomes" id="UP000092950">
    <property type="component" value="Chromosome"/>
</dbReference>
<keyword evidence="1" id="KW-1133">Transmembrane helix</keyword>
<proteinExistence type="predicted"/>
<dbReference type="EMBL" id="CYTV01000002">
    <property type="protein sequence ID" value="CUI52905.1"/>
    <property type="molecule type" value="Genomic_DNA"/>
</dbReference>
<accession>A0A0J6F0Q9</accession>
<dbReference type="RefSeq" id="WP_043215157.1">
    <property type="nucleotide sequence ID" value="NZ_CAJGUP010000083.1"/>
</dbReference>
<dbReference type="EMBL" id="CP016440">
    <property type="protein sequence ID" value="ANY15079.1"/>
    <property type="molecule type" value="Genomic_DNA"/>
</dbReference>
<evidence type="ECO:0000313" key="5">
    <source>
        <dbReference type="Proteomes" id="UP000092950"/>
    </source>
</evidence>
<feature type="transmembrane region" description="Helical" evidence="1">
    <location>
        <begin position="34"/>
        <end position="54"/>
    </location>
</feature>
<reference evidence="2 5" key="2">
    <citation type="submission" date="2016-07" db="EMBL/GenBank/DDBJ databases">
        <title>Complete genome sequences of Bordetella pseudohinzii.</title>
        <authorList>
            <person name="Spilker T."/>
            <person name="Darrah R."/>
            <person name="LiPuma J.J."/>
        </authorList>
    </citation>
    <scope>NUCLEOTIDE SEQUENCE [LARGE SCALE GENOMIC DNA]</scope>
    <source>
        <strain evidence="2 5">HI4681</strain>
    </source>
</reference>
<accession>A0A0M7DHY6</accession>
<evidence type="ECO:0000313" key="3">
    <source>
        <dbReference type="EMBL" id="CUI52905.1"/>
    </source>
</evidence>
<protein>
    <submittedName>
        <fullName evidence="3">Uncharacterized protein</fullName>
    </submittedName>
</protein>
<dbReference type="KEGG" id="bpdz:BBN53_03745"/>
<evidence type="ECO:0000313" key="4">
    <source>
        <dbReference type="Proteomes" id="UP000053096"/>
    </source>
</evidence>
<name>A0A0J6F0Q9_9BORD</name>
<keyword evidence="1" id="KW-0472">Membrane</keyword>
<evidence type="ECO:0000313" key="2">
    <source>
        <dbReference type="EMBL" id="ANY15079.1"/>
    </source>
</evidence>
<reference evidence="3 4" key="1">
    <citation type="submission" date="2015-09" db="EMBL/GenBank/DDBJ databases">
        <authorList>
            <person name="Jackson K.R."/>
            <person name="Lunt B.L."/>
            <person name="Fisher J.N.B."/>
            <person name="Gardner A.V."/>
            <person name="Bailey M.E."/>
            <person name="Deus L.M."/>
            <person name="Earl A.S."/>
            <person name="Gibby P.D."/>
            <person name="Hartmann K.A."/>
            <person name="Liu J.E."/>
            <person name="Manci A.M."/>
            <person name="Nielsen D.A."/>
            <person name="Solomon M.B."/>
            <person name="Breakwell D.P."/>
            <person name="Burnett S.H."/>
            <person name="Grose J.H."/>
        </authorList>
    </citation>
    <scope>NUCLEOTIDE SEQUENCE [LARGE SCALE GENOMIC DNA]</scope>
    <source>
        <strain evidence="3 4">2789STDY5608636</strain>
    </source>
</reference>